<keyword evidence="1" id="KW-0378">Hydrolase</keyword>
<dbReference type="SUPFAM" id="SSF53474">
    <property type="entry name" value="alpha/beta-Hydrolases"/>
    <property type="match status" value="1"/>
</dbReference>
<dbReference type="EMBL" id="LXJU01000039">
    <property type="protein sequence ID" value="OGE47652.1"/>
    <property type="molecule type" value="Genomic_DNA"/>
</dbReference>
<evidence type="ECO:0000313" key="4">
    <source>
        <dbReference type="Proteomes" id="UP000177622"/>
    </source>
</evidence>
<dbReference type="Proteomes" id="UP000177622">
    <property type="component" value="Unassembled WGS sequence"/>
</dbReference>
<evidence type="ECO:0000313" key="3">
    <source>
        <dbReference type="EMBL" id="OGE47652.1"/>
    </source>
</evidence>
<dbReference type="GO" id="GO:0017000">
    <property type="term" value="P:antibiotic biosynthetic process"/>
    <property type="evidence" value="ECO:0007669"/>
    <property type="project" value="UniProtKB-ARBA"/>
</dbReference>
<sequence length="264" mass="29466">MASELHKILILHGHGQSAEIIKPKTRYVREVFRTLSDDIQFEFQFLSGVLPAYPDEDDNKDQKVWGHGEPEHDKIRGLEKSLEHIFNTLDEDGPFSGIIGFSSGAAMAAIVASLLEKRKTLCGIPWKARHLKLRFVICLSGFQLGNKCYEAFYYPKIATPTFHTFGTLDETVTPAQTAGLAKQCAYAYSFGFFGGHYVPQSKEYMSFRQSLERFLKKVLGMPAQVHESCAGIDVVGEKDKAQRAISSFSYVPHGVPTGIEVLAR</sequence>
<dbReference type="AlphaFoldDB" id="A0A1F5L394"/>
<name>A0A1F5L394_PENAI</name>
<dbReference type="GeneID" id="34581756"/>
<dbReference type="InterPro" id="IPR050593">
    <property type="entry name" value="LovG"/>
</dbReference>
<protein>
    <recommendedName>
        <fullName evidence="2">Serine hydrolase domain-containing protein</fullName>
    </recommendedName>
</protein>
<dbReference type="PANTHER" id="PTHR48070">
    <property type="entry name" value="ESTERASE OVCA2"/>
    <property type="match status" value="1"/>
</dbReference>
<organism evidence="3 4">
    <name type="scientific">Penicillium arizonense</name>
    <dbReference type="NCBI Taxonomy" id="1835702"/>
    <lineage>
        <taxon>Eukaryota</taxon>
        <taxon>Fungi</taxon>
        <taxon>Dikarya</taxon>
        <taxon>Ascomycota</taxon>
        <taxon>Pezizomycotina</taxon>
        <taxon>Eurotiomycetes</taxon>
        <taxon>Eurotiomycetidae</taxon>
        <taxon>Eurotiales</taxon>
        <taxon>Aspergillaceae</taxon>
        <taxon>Penicillium</taxon>
    </lineage>
</organism>
<comment type="caution">
    <text evidence="3">The sequence shown here is derived from an EMBL/GenBank/DDBJ whole genome shotgun (WGS) entry which is preliminary data.</text>
</comment>
<dbReference type="GO" id="GO:0005634">
    <property type="term" value="C:nucleus"/>
    <property type="evidence" value="ECO:0007669"/>
    <property type="project" value="TreeGrafter"/>
</dbReference>
<dbReference type="InterPro" id="IPR029058">
    <property type="entry name" value="AB_hydrolase_fold"/>
</dbReference>
<accession>A0A1F5L394</accession>
<dbReference type="OrthoDB" id="2094269at2759"/>
<dbReference type="STRING" id="1835702.A0A1F5L394"/>
<dbReference type="GO" id="GO:0072330">
    <property type="term" value="P:monocarboxylic acid biosynthetic process"/>
    <property type="evidence" value="ECO:0007669"/>
    <property type="project" value="UniProtKB-ARBA"/>
</dbReference>
<dbReference type="Pfam" id="PF03959">
    <property type="entry name" value="FSH1"/>
    <property type="match status" value="1"/>
</dbReference>
<reference evidence="3 4" key="1">
    <citation type="journal article" date="2016" name="Sci. Rep.">
        <title>Penicillium arizonense, a new, genome sequenced fungal species, reveals a high chemical diversity in secreted metabolites.</title>
        <authorList>
            <person name="Grijseels S."/>
            <person name="Nielsen J.C."/>
            <person name="Randelovic M."/>
            <person name="Nielsen J."/>
            <person name="Nielsen K.F."/>
            <person name="Workman M."/>
            <person name="Frisvad J.C."/>
        </authorList>
    </citation>
    <scope>NUCLEOTIDE SEQUENCE [LARGE SCALE GENOMIC DNA]</scope>
    <source>
        <strain evidence="3 4">CBS 141311</strain>
    </source>
</reference>
<keyword evidence="4" id="KW-1185">Reference proteome</keyword>
<dbReference type="PANTHER" id="PTHR48070:SF6">
    <property type="entry name" value="ESTERASE OVCA2"/>
    <property type="match status" value="1"/>
</dbReference>
<evidence type="ECO:0000256" key="1">
    <source>
        <dbReference type="ARBA" id="ARBA00022801"/>
    </source>
</evidence>
<gene>
    <name evidence="3" type="ORF">PENARI_c039G01968</name>
</gene>
<dbReference type="Gene3D" id="3.40.50.1820">
    <property type="entry name" value="alpha/beta hydrolase"/>
    <property type="match status" value="1"/>
</dbReference>
<dbReference type="GO" id="GO:0016787">
    <property type="term" value="F:hydrolase activity"/>
    <property type="evidence" value="ECO:0007669"/>
    <property type="project" value="UniProtKB-KW"/>
</dbReference>
<dbReference type="InterPro" id="IPR005645">
    <property type="entry name" value="FSH-like_dom"/>
</dbReference>
<proteinExistence type="predicted"/>
<feature type="domain" description="Serine hydrolase" evidence="2">
    <location>
        <begin position="4"/>
        <end position="205"/>
    </location>
</feature>
<dbReference type="GO" id="GO:0005737">
    <property type="term" value="C:cytoplasm"/>
    <property type="evidence" value="ECO:0007669"/>
    <property type="project" value="TreeGrafter"/>
</dbReference>
<evidence type="ECO:0000259" key="2">
    <source>
        <dbReference type="Pfam" id="PF03959"/>
    </source>
</evidence>
<dbReference type="RefSeq" id="XP_022483110.1">
    <property type="nucleotide sequence ID" value="XM_022637022.1"/>
</dbReference>